<comment type="caution">
    <text evidence="8">The sequence shown here is derived from an EMBL/GenBank/DDBJ whole genome shotgun (WGS) entry which is preliminary data.</text>
</comment>
<organism evidence="8 9">
    <name type="scientific">Gymnopilus dilepis</name>
    <dbReference type="NCBI Taxonomy" id="231916"/>
    <lineage>
        <taxon>Eukaryota</taxon>
        <taxon>Fungi</taxon>
        <taxon>Dikarya</taxon>
        <taxon>Basidiomycota</taxon>
        <taxon>Agaricomycotina</taxon>
        <taxon>Agaricomycetes</taxon>
        <taxon>Agaricomycetidae</taxon>
        <taxon>Agaricales</taxon>
        <taxon>Agaricineae</taxon>
        <taxon>Hymenogastraceae</taxon>
        <taxon>Gymnopilus</taxon>
    </lineage>
</organism>
<sequence length="1077" mass="117008">MRSQLLRKSHLLLKRSTCVPSSPRSLLSQKTHQITYGLSHSRSLSSNAVPSPEPEEPSTSSALDSEIASNELKDVAEQSTVAEESEKPSIKPRRSRISTSPSSSKDGEPVELPPGLEDTILYLPTESVLASESQSDLPPPELFEEALDNLLITLHPQNQHRAMHAAGGSTRPVEPTLGLYCPIEGGEYVIDLTVQELAYQTRSEVLVLDGVKLAAGEWGPFGKAAASFDLPDNPLHFPSATPPIIQQSGRQMTQAEELDDEEGGPVFFASPPRMSLTISRPFPAIQGRALVAPSSRKPTTPSKMDIFFENLVNLSLPIEDDELSTPGLRSRPRLIYIRDFPTLAPSSALWYPSLLAAVRQRRRRLLSRSSNTTSSPVTIIFGMTPPVAPALDASPGSSNSALMNLLLNRSSANSSVSFGSKPEQINDWGESEAAEAAREKRLRSRLRKWEKSAGALHEELPKLANPQEAEPSSSILLVGNGEAQLSLPSLLGLPVPSDNGSTSREATSKFFRSSVLVPRTRSLSQERETRVARRREINELTMRMGVGAVGGMIEAEPASSALRADAQLDQGSDATTALHPIWEDWGNRIEPWSDVRKIADRAIGSVMVLQQALNFQDRATLASTVVPWSAVETAWKSYHSLSDARRNWLKETIGATPSSDGALDGQGQLLDAGSESDKVVETVKTDPDLDQHEVRLLPCIVDSGSIATTFNQVHLPSHTIDSIRTIVSLPLIHPHAFRQGILKQHSMTGCLLFGPPGTGKTLAVRALAKEAGCRMLAVSPSDVMDMYVGEGEKLVKAVFSLARRLSPCVVFLDEIDALFGARMSARDSGGAFAHRGVITEFMQEMDGLKSSKEDNVIVIGATNRPFDLDDAVLRRLPRRLLVDLPGEKERKEILKILLRDEMLADDVNVESLAKKTDGFSGSDLKHLCVSAALDSVKEHLDVPWLTRPSTSDAALSEPSASASGTPVQDTASGHVKSGQEEKKGLALSTDGSSSTQSLPQKTDAGRVLQLRNFTKALKEITPSSSESLGSLAELRKWNDEFGEGRRNRKKYQVWGKGRFGFVDKPEVTGDDSQAQKD</sequence>
<keyword evidence="5" id="KW-0496">Mitochondrion</keyword>
<evidence type="ECO:0000313" key="8">
    <source>
        <dbReference type="EMBL" id="PPQ74001.1"/>
    </source>
</evidence>
<evidence type="ECO:0000256" key="1">
    <source>
        <dbReference type="ARBA" id="ARBA00004572"/>
    </source>
</evidence>
<dbReference type="InterPro" id="IPR041569">
    <property type="entry name" value="AAA_lid_3"/>
</dbReference>
<feature type="region of interest" description="Disordered" evidence="6">
    <location>
        <begin position="950"/>
        <end position="1003"/>
    </location>
</feature>
<dbReference type="InParanoid" id="A0A409W664"/>
<evidence type="ECO:0000256" key="2">
    <source>
        <dbReference type="ARBA" id="ARBA00022741"/>
    </source>
</evidence>
<dbReference type="InterPro" id="IPR027417">
    <property type="entry name" value="P-loop_NTPase"/>
</dbReference>
<dbReference type="InterPro" id="IPR003959">
    <property type="entry name" value="ATPase_AAA_core"/>
</dbReference>
<feature type="compositionally biased region" description="Polar residues" evidence="6">
    <location>
        <begin position="989"/>
        <end position="1000"/>
    </location>
</feature>
<keyword evidence="9" id="KW-1185">Reference proteome</keyword>
<dbReference type="Pfam" id="PF00004">
    <property type="entry name" value="AAA"/>
    <property type="match status" value="1"/>
</dbReference>
<dbReference type="SMART" id="SM00382">
    <property type="entry name" value="AAA"/>
    <property type="match status" value="1"/>
</dbReference>
<dbReference type="InterPro" id="IPR003593">
    <property type="entry name" value="AAA+_ATPase"/>
</dbReference>
<keyword evidence="3" id="KW-0472">Membrane</keyword>
<dbReference type="GO" id="GO:0005741">
    <property type="term" value="C:mitochondrial outer membrane"/>
    <property type="evidence" value="ECO:0007669"/>
    <property type="project" value="UniProtKB-SubCell"/>
</dbReference>
<proteinExistence type="predicted"/>
<dbReference type="Gene3D" id="3.40.50.300">
    <property type="entry name" value="P-loop containing nucleotide triphosphate hydrolases"/>
    <property type="match status" value="1"/>
</dbReference>
<evidence type="ECO:0000256" key="4">
    <source>
        <dbReference type="ARBA" id="ARBA00022840"/>
    </source>
</evidence>
<dbReference type="PANTHER" id="PTHR45644:SF56">
    <property type="entry name" value="AAA ATPASE, PUTATIVE (AFU_ORTHOLOGUE AFUA_2G12920)-RELATED"/>
    <property type="match status" value="1"/>
</dbReference>
<dbReference type="EMBL" id="NHYE01005370">
    <property type="protein sequence ID" value="PPQ74001.1"/>
    <property type="molecule type" value="Genomic_DNA"/>
</dbReference>
<dbReference type="SUPFAM" id="SSF52540">
    <property type="entry name" value="P-loop containing nucleoside triphosphate hydrolases"/>
    <property type="match status" value="1"/>
</dbReference>
<name>A0A409W664_9AGAR</name>
<keyword evidence="2" id="KW-0547">Nucleotide-binding</keyword>
<evidence type="ECO:0000313" key="9">
    <source>
        <dbReference type="Proteomes" id="UP000284706"/>
    </source>
</evidence>
<evidence type="ECO:0000256" key="6">
    <source>
        <dbReference type="SAM" id="MobiDB-lite"/>
    </source>
</evidence>
<reference evidence="8 9" key="1">
    <citation type="journal article" date="2018" name="Evol. Lett.">
        <title>Horizontal gene cluster transfer increased hallucinogenic mushroom diversity.</title>
        <authorList>
            <person name="Reynolds H.T."/>
            <person name="Vijayakumar V."/>
            <person name="Gluck-Thaler E."/>
            <person name="Korotkin H.B."/>
            <person name="Matheny P.B."/>
            <person name="Slot J.C."/>
        </authorList>
    </citation>
    <scope>NUCLEOTIDE SEQUENCE [LARGE SCALE GENOMIC DNA]</scope>
    <source>
        <strain evidence="8 9">SRW20</strain>
    </source>
</reference>
<dbReference type="Pfam" id="PF17862">
    <property type="entry name" value="AAA_lid_3"/>
    <property type="match status" value="1"/>
</dbReference>
<feature type="compositionally biased region" description="Polar residues" evidence="6">
    <location>
        <begin position="950"/>
        <end position="971"/>
    </location>
</feature>
<dbReference type="AlphaFoldDB" id="A0A409W664"/>
<evidence type="ECO:0000256" key="3">
    <source>
        <dbReference type="ARBA" id="ARBA00022787"/>
    </source>
</evidence>
<gene>
    <name evidence="8" type="ORF">CVT26_006370</name>
</gene>
<dbReference type="InterPro" id="IPR003960">
    <property type="entry name" value="ATPase_AAA_CS"/>
</dbReference>
<keyword evidence="4" id="KW-0067">ATP-binding</keyword>
<dbReference type="InterPro" id="IPR051701">
    <property type="entry name" value="Mito_OM_Translocase_MSP1"/>
</dbReference>
<evidence type="ECO:0000259" key="7">
    <source>
        <dbReference type="SMART" id="SM00382"/>
    </source>
</evidence>
<accession>A0A409W664</accession>
<dbReference type="Proteomes" id="UP000284706">
    <property type="component" value="Unassembled WGS sequence"/>
</dbReference>
<dbReference type="PROSITE" id="PS00674">
    <property type="entry name" value="AAA"/>
    <property type="match status" value="1"/>
</dbReference>
<comment type="subcellular location">
    <subcellularLocation>
        <location evidence="1">Mitochondrion outer membrane</location>
        <topology evidence="1">Single-pass membrane protein</topology>
    </subcellularLocation>
</comment>
<dbReference type="GO" id="GO:0005524">
    <property type="term" value="F:ATP binding"/>
    <property type="evidence" value="ECO:0007669"/>
    <property type="project" value="UniProtKB-KW"/>
</dbReference>
<feature type="domain" description="AAA+ ATPase" evidence="7">
    <location>
        <begin position="746"/>
        <end position="886"/>
    </location>
</feature>
<dbReference type="STRING" id="231916.A0A409W664"/>
<protein>
    <recommendedName>
        <fullName evidence="7">AAA+ ATPase domain-containing protein</fullName>
    </recommendedName>
</protein>
<feature type="region of interest" description="Disordered" evidence="6">
    <location>
        <begin position="20"/>
        <end position="115"/>
    </location>
</feature>
<keyword evidence="3" id="KW-1000">Mitochondrion outer membrane</keyword>
<dbReference type="GO" id="GO:0016887">
    <property type="term" value="F:ATP hydrolysis activity"/>
    <property type="evidence" value="ECO:0007669"/>
    <property type="project" value="InterPro"/>
</dbReference>
<feature type="compositionally biased region" description="Polar residues" evidence="6">
    <location>
        <begin position="20"/>
        <end position="49"/>
    </location>
</feature>
<evidence type="ECO:0000256" key="5">
    <source>
        <dbReference type="ARBA" id="ARBA00023128"/>
    </source>
</evidence>
<dbReference type="Gene3D" id="1.10.8.60">
    <property type="match status" value="1"/>
</dbReference>
<dbReference type="PANTHER" id="PTHR45644">
    <property type="entry name" value="AAA ATPASE, PUTATIVE (AFU_ORTHOLOGUE AFUA_2G12920)-RELATED-RELATED"/>
    <property type="match status" value="1"/>
</dbReference>
<dbReference type="OrthoDB" id="39734at2759"/>